<name>K0RXA6_THAOC</name>
<sequence>MSAVFLHSPPDPLGHIGDQEFQVAFAAFLGQACPITAPLAGRYFGKKGAVLDVYGANLAAASLPGQGHRRLHNMLQALLKSMVKLGGMYSKIEAVNLLPPLKGPDRVIKQLERAAAAGDHGLKISPLVVNNDLKGGAFPIILQQFRQAVGVAIVRGNAQHKLSRLHSVRQGHPLASEIC</sequence>
<accession>K0RXA6</accession>
<proteinExistence type="predicted"/>
<organism evidence="1 2">
    <name type="scientific">Thalassiosira oceanica</name>
    <name type="common">Marine diatom</name>
    <dbReference type="NCBI Taxonomy" id="159749"/>
    <lineage>
        <taxon>Eukaryota</taxon>
        <taxon>Sar</taxon>
        <taxon>Stramenopiles</taxon>
        <taxon>Ochrophyta</taxon>
        <taxon>Bacillariophyta</taxon>
        <taxon>Coscinodiscophyceae</taxon>
        <taxon>Thalassiosirophycidae</taxon>
        <taxon>Thalassiosirales</taxon>
        <taxon>Thalassiosiraceae</taxon>
        <taxon>Thalassiosira</taxon>
    </lineage>
</organism>
<protein>
    <submittedName>
        <fullName evidence="1">Uncharacterized protein</fullName>
    </submittedName>
</protein>
<gene>
    <name evidence="1" type="ORF">THAOC_21458</name>
</gene>
<dbReference type="EMBL" id="AGNL01025246">
    <property type="protein sequence ID" value="EJK58418.1"/>
    <property type="molecule type" value="Genomic_DNA"/>
</dbReference>
<reference evidence="1 2" key="1">
    <citation type="journal article" date="2012" name="Genome Biol.">
        <title>Genome and low-iron response of an oceanic diatom adapted to chronic iron limitation.</title>
        <authorList>
            <person name="Lommer M."/>
            <person name="Specht M."/>
            <person name="Roy A.S."/>
            <person name="Kraemer L."/>
            <person name="Andreson R."/>
            <person name="Gutowska M.A."/>
            <person name="Wolf J."/>
            <person name="Bergner S.V."/>
            <person name="Schilhabel M.B."/>
            <person name="Klostermeier U.C."/>
            <person name="Beiko R.G."/>
            <person name="Rosenstiel P."/>
            <person name="Hippler M."/>
            <person name="Laroche J."/>
        </authorList>
    </citation>
    <scope>NUCLEOTIDE SEQUENCE [LARGE SCALE GENOMIC DNA]</scope>
    <source>
        <strain evidence="1 2">CCMP1005</strain>
    </source>
</reference>
<evidence type="ECO:0000313" key="1">
    <source>
        <dbReference type="EMBL" id="EJK58418.1"/>
    </source>
</evidence>
<comment type="caution">
    <text evidence="1">The sequence shown here is derived from an EMBL/GenBank/DDBJ whole genome shotgun (WGS) entry which is preliminary data.</text>
</comment>
<dbReference type="AlphaFoldDB" id="K0RXA6"/>
<evidence type="ECO:0000313" key="2">
    <source>
        <dbReference type="Proteomes" id="UP000266841"/>
    </source>
</evidence>
<keyword evidence="2" id="KW-1185">Reference proteome</keyword>
<dbReference type="Proteomes" id="UP000266841">
    <property type="component" value="Unassembled WGS sequence"/>
</dbReference>